<dbReference type="InterPro" id="IPR050109">
    <property type="entry name" value="HTH-type_TetR-like_transc_reg"/>
</dbReference>
<proteinExistence type="predicted"/>
<reference evidence="6 7" key="1">
    <citation type="submission" date="2019-04" db="EMBL/GenBank/DDBJ databases">
        <title>Mesorhizobium composti sp. nov., isolated from compost.</title>
        <authorList>
            <person name="Lin S.-Y."/>
            <person name="Hameed A."/>
            <person name="Hsieh Y.-T."/>
            <person name="Young C.-C."/>
        </authorList>
    </citation>
    <scope>NUCLEOTIDE SEQUENCE [LARGE SCALE GENOMIC DNA]</scope>
    <source>
        <strain evidence="6 7">CC-YTH430</strain>
    </source>
</reference>
<dbReference type="InterPro" id="IPR009057">
    <property type="entry name" value="Homeodomain-like_sf"/>
</dbReference>
<name>A0ABY2Q6A6_9HYPH</name>
<dbReference type="PROSITE" id="PS50977">
    <property type="entry name" value="HTH_TETR_2"/>
    <property type="match status" value="1"/>
</dbReference>
<dbReference type="InterPro" id="IPR036271">
    <property type="entry name" value="Tet_transcr_reg_TetR-rel_C_sf"/>
</dbReference>
<sequence length="219" mass="23969">MSERTTERVPGVMAPQRYRRLLATAAGEFASHGFEQASLNAIIRACGMSKSSFYHYFGSKEALFDRVVEEASAALARDLDAPDPETLAGADFWDRVEAFLAQALAASARQDWYADLGRLFYLPDLSAERSAALQRVLAGVADWLGRVLAVGRACGAVRDDLPASLQAELVFALLQAMDRWSLRHMNEFDEAAIAGLAHRQFEAMRRLLATDAAMPGTDA</sequence>
<dbReference type="PRINTS" id="PR00455">
    <property type="entry name" value="HTHTETR"/>
</dbReference>
<dbReference type="EMBL" id="SSNY01000006">
    <property type="protein sequence ID" value="THF56966.1"/>
    <property type="molecule type" value="Genomic_DNA"/>
</dbReference>
<evidence type="ECO:0000256" key="3">
    <source>
        <dbReference type="ARBA" id="ARBA00023163"/>
    </source>
</evidence>
<dbReference type="SUPFAM" id="SSF46689">
    <property type="entry name" value="Homeodomain-like"/>
    <property type="match status" value="1"/>
</dbReference>
<dbReference type="Pfam" id="PF00440">
    <property type="entry name" value="TetR_N"/>
    <property type="match status" value="1"/>
</dbReference>
<evidence type="ECO:0000259" key="5">
    <source>
        <dbReference type="PROSITE" id="PS50977"/>
    </source>
</evidence>
<keyword evidence="7" id="KW-1185">Reference proteome</keyword>
<dbReference type="SUPFAM" id="SSF48498">
    <property type="entry name" value="Tetracyclin repressor-like, C-terminal domain"/>
    <property type="match status" value="1"/>
</dbReference>
<evidence type="ECO:0000313" key="6">
    <source>
        <dbReference type="EMBL" id="THF56966.1"/>
    </source>
</evidence>
<dbReference type="PANTHER" id="PTHR30055:SF234">
    <property type="entry name" value="HTH-TYPE TRANSCRIPTIONAL REGULATOR BETI"/>
    <property type="match status" value="1"/>
</dbReference>
<feature type="DNA-binding region" description="H-T-H motif" evidence="4">
    <location>
        <begin position="38"/>
        <end position="57"/>
    </location>
</feature>
<keyword evidence="1" id="KW-0805">Transcription regulation</keyword>
<keyword evidence="2 4" id="KW-0238">DNA-binding</keyword>
<evidence type="ECO:0000256" key="1">
    <source>
        <dbReference type="ARBA" id="ARBA00023015"/>
    </source>
</evidence>
<dbReference type="InterPro" id="IPR001647">
    <property type="entry name" value="HTH_TetR"/>
</dbReference>
<gene>
    <name evidence="6" type="ORF">E6C48_11620</name>
</gene>
<comment type="caution">
    <text evidence="6">The sequence shown here is derived from an EMBL/GenBank/DDBJ whole genome shotgun (WGS) entry which is preliminary data.</text>
</comment>
<organism evidence="6 7">
    <name type="scientific">Ollibium composti</name>
    <dbReference type="NCBI Taxonomy" id="2675109"/>
    <lineage>
        <taxon>Bacteria</taxon>
        <taxon>Pseudomonadati</taxon>
        <taxon>Pseudomonadota</taxon>
        <taxon>Alphaproteobacteria</taxon>
        <taxon>Hyphomicrobiales</taxon>
        <taxon>Phyllobacteriaceae</taxon>
        <taxon>Ollibium</taxon>
    </lineage>
</organism>
<evidence type="ECO:0000256" key="2">
    <source>
        <dbReference type="ARBA" id="ARBA00023125"/>
    </source>
</evidence>
<dbReference type="Gene3D" id="1.10.357.10">
    <property type="entry name" value="Tetracycline Repressor, domain 2"/>
    <property type="match status" value="1"/>
</dbReference>
<dbReference type="PANTHER" id="PTHR30055">
    <property type="entry name" value="HTH-TYPE TRANSCRIPTIONAL REGULATOR RUTR"/>
    <property type="match status" value="1"/>
</dbReference>
<evidence type="ECO:0000313" key="7">
    <source>
        <dbReference type="Proteomes" id="UP000306441"/>
    </source>
</evidence>
<dbReference type="Proteomes" id="UP000306441">
    <property type="component" value="Unassembled WGS sequence"/>
</dbReference>
<protein>
    <submittedName>
        <fullName evidence="6">TetR/AcrR family transcriptional regulator</fullName>
    </submittedName>
</protein>
<keyword evidence="3" id="KW-0804">Transcription</keyword>
<accession>A0ABY2Q6A6</accession>
<feature type="domain" description="HTH tetR-type" evidence="5">
    <location>
        <begin position="15"/>
        <end position="75"/>
    </location>
</feature>
<evidence type="ECO:0000256" key="4">
    <source>
        <dbReference type="PROSITE-ProRule" id="PRU00335"/>
    </source>
</evidence>